<evidence type="ECO:0000256" key="7">
    <source>
        <dbReference type="ARBA" id="ARBA00022801"/>
    </source>
</evidence>
<dbReference type="GO" id="GO:0005886">
    <property type="term" value="C:plasma membrane"/>
    <property type="evidence" value="ECO:0007669"/>
    <property type="project" value="UniProtKB-SubCell"/>
</dbReference>
<dbReference type="SUPFAM" id="SSF53474">
    <property type="entry name" value="alpha/beta-Hydrolases"/>
    <property type="match status" value="1"/>
</dbReference>
<comment type="subcellular location">
    <subcellularLocation>
        <location evidence="2">Cell membrane</location>
        <topology evidence="2">Multi-pass membrane protein</topology>
    </subcellularLocation>
</comment>
<keyword evidence="10" id="KW-1133">Transmembrane helix</keyword>
<dbReference type="AlphaFoldDB" id="A0AAD5X0R9"/>
<evidence type="ECO:0000256" key="13">
    <source>
        <dbReference type="ARBA" id="ARBA00024531"/>
    </source>
</evidence>
<organism evidence="17 18">
    <name type="scientific">Rhizophlyctis rosea</name>
    <dbReference type="NCBI Taxonomy" id="64517"/>
    <lineage>
        <taxon>Eukaryota</taxon>
        <taxon>Fungi</taxon>
        <taxon>Fungi incertae sedis</taxon>
        <taxon>Chytridiomycota</taxon>
        <taxon>Chytridiomycota incertae sedis</taxon>
        <taxon>Chytridiomycetes</taxon>
        <taxon>Rhizophlyctidales</taxon>
        <taxon>Rhizophlyctidaceae</taxon>
        <taxon>Rhizophlyctis</taxon>
    </lineage>
</organism>
<dbReference type="GO" id="GO:0046872">
    <property type="term" value="F:metal ion binding"/>
    <property type="evidence" value="ECO:0007669"/>
    <property type="project" value="UniProtKB-KW"/>
</dbReference>
<keyword evidence="6" id="KW-0479">Metal-binding</keyword>
<dbReference type="Gene3D" id="3.40.50.1820">
    <property type="entry name" value="alpha/beta hydrolase"/>
    <property type="match status" value="1"/>
</dbReference>
<keyword evidence="8" id="KW-0106">Calcium</keyword>
<dbReference type="InterPro" id="IPR052214">
    <property type="entry name" value="DAG_Lipase-Related"/>
</dbReference>
<evidence type="ECO:0000256" key="5">
    <source>
        <dbReference type="ARBA" id="ARBA00022692"/>
    </source>
</evidence>
<evidence type="ECO:0000256" key="15">
    <source>
        <dbReference type="SAM" id="MobiDB-lite"/>
    </source>
</evidence>
<comment type="catalytic activity">
    <reaction evidence="13">
        <text>a 1,2-diacyl-sn-glycerol + H2O = a 2-acylglycerol + a fatty acid + H(+)</text>
        <dbReference type="Rhea" id="RHEA:33275"/>
        <dbReference type="ChEBI" id="CHEBI:15377"/>
        <dbReference type="ChEBI" id="CHEBI:15378"/>
        <dbReference type="ChEBI" id="CHEBI:17389"/>
        <dbReference type="ChEBI" id="CHEBI:17815"/>
        <dbReference type="ChEBI" id="CHEBI:28868"/>
        <dbReference type="EC" id="3.1.1.116"/>
    </reaction>
    <physiologicalReaction direction="left-to-right" evidence="13">
        <dbReference type="Rhea" id="RHEA:33276"/>
    </physiologicalReaction>
</comment>
<evidence type="ECO:0000256" key="9">
    <source>
        <dbReference type="ARBA" id="ARBA00022963"/>
    </source>
</evidence>
<keyword evidence="12" id="KW-0472">Membrane</keyword>
<keyword evidence="18" id="KW-1185">Reference proteome</keyword>
<gene>
    <name evidence="17" type="ORF">HK097_001467</name>
</gene>
<evidence type="ECO:0000256" key="2">
    <source>
        <dbReference type="ARBA" id="ARBA00004651"/>
    </source>
</evidence>
<feature type="region of interest" description="Disordered" evidence="15">
    <location>
        <begin position="81"/>
        <end position="139"/>
    </location>
</feature>
<evidence type="ECO:0000256" key="12">
    <source>
        <dbReference type="ARBA" id="ARBA00023136"/>
    </source>
</evidence>
<evidence type="ECO:0000256" key="1">
    <source>
        <dbReference type="ARBA" id="ARBA00001913"/>
    </source>
</evidence>
<keyword evidence="9" id="KW-0442">Lipid degradation</keyword>
<evidence type="ECO:0000256" key="8">
    <source>
        <dbReference type="ARBA" id="ARBA00022837"/>
    </source>
</evidence>
<dbReference type="GO" id="GO:0019369">
    <property type="term" value="P:arachidonate metabolic process"/>
    <property type="evidence" value="ECO:0007669"/>
    <property type="project" value="TreeGrafter"/>
</dbReference>
<dbReference type="PANTHER" id="PTHR45792">
    <property type="entry name" value="DIACYLGLYCEROL LIPASE HOMOLOG-RELATED"/>
    <property type="match status" value="1"/>
</dbReference>
<dbReference type="EMBL" id="JADGJD010001293">
    <property type="protein sequence ID" value="KAJ3044441.1"/>
    <property type="molecule type" value="Genomic_DNA"/>
</dbReference>
<dbReference type="GO" id="GO:0016298">
    <property type="term" value="F:lipase activity"/>
    <property type="evidence" value="ECO:0007669"/>
    <property type="project" value="TreeGrafter"/>
</dbReference>
<dbReference type="Pfam" id="PF01764">
    <property type="entry name" value="Lipase_3"/>
    <property type="match status" value="1"/>
</dbReference>
<keyword evidence="3" id="KW-1003">Cell membrane</keyword>
<feature type="domain" description="Fungal lipase-type" evidence="16">
    <location>
        <begin position="254"/>
        <end position="337"/>
    </location>
</feature>
<feature type="compositionally biased region" description="Polar residues" evidence="15">
    <location>
        <begin position="106"/>
        <end position="121"/>
    </location>
</feature>
<evidence type="ECO:0000259" key="16">
    <source>
        <dbReference type="Pfam" id="PF01764"/>
    </source>
</evidence>
<protein>
    <recommendedName>
        <fullName evidence="14">sn-1-specific diacylglycerol lipase</fullName>
        <ecNumber evidence="14">3.1.1.116</ecNumber>
    </recommendedName>
</protein>
<dbReference type="InterPro" id="IPR029058">
    <property type="entry name" value="AB_hydrolase_fold"/>
</dbReference>
<comment type="caution">
    <text evidence="17">The sequence shown here is derived from an EMBL/GenBank/DDBJ whole genome shotgun (WGS) entry which is preliminary data.</text>
</comment>
<dbReference type="Proteomes" id="UP001212841">
    <property type="component" value="Unassembled WGS sequence"/>
</dbReference>
<dbReference type="InterPro" id="IPR002921">
    <property type="entry name" value="Fungal_lipase-type"/>
</dbReference>
<keyword evidence="7" id="KW-0378">Hydrolase</keyword>
<keyword evidence="4" id="KW-0597">Phosphoprotein</keyword>
<dbReference type="GO" id="GO:0046340">
    <property type="term" value="P:diacylglycerol catabolic process"/>
    <property type="evidence" value="ECO:0007669"/>
    <property type="project" value="TreeGrafter"/>
</dbReference>
<reference evidence="17" key="1">
    <citation type="submission" date="2020-05" db="EMBL/GenBank/DDBJ databases">
        <title>Phylogenomic resolution of chytrid fungi.</title>
        <authorList>
            <person name="Stajich J.E."/>
            <person name="Amses K."/>
            <person name="Simmons R."/>
            <person name="Seto K."/>
            <person name="Myers J."/>
            <person name="Bonds A."/>
            <person name="Quandt C.A."/>
            <person name="Barry K."/>
            <person name="Liu P."/>
            <person name="Grigoriev I."/>
            <person name="Longcore J.E."/>
            <person name="James T.Y."/>
        </authorList>
    </citation>
    <scope>NUCLEOTIDE SEQUENCE</scope>
    <source>
        <strain evidence="17">JEL0318</strain>
    </source>
</reference>
<comment type="cofactor">
    <cofactor evidence="1">
        <name>Ca(2+)</name>
        <dbReference type="ChEBI" id="CHEBI:29108"/>
    </cofactor>
</comment>
<evidence type="ECO:0000256" key="14">
    <source>
        <dbReference type="ARBA" id="ARBA00026104"/>
    </source>
</evidence>
<evidence type="ECO:0000313" key="18">
    <source>
        <dbReference type="Proteomes" id="UP001212841"/>
    </source>
</evidence>
<keyword evidence="11" id="KW-0443">Lipid metabolism</keyword>
<dbReference type="CDD" id="cd00519">
    <property type="entry name" value="Lipase_3"/>
    <property type="match status" value="1"/>
</dbReference>
<evidence type="ECO:0000256" key="11">
    <source>
        <dbReference type="ARBA" id="ARBA00023098"/>
    </source>
</evidence>
<accession>A0AAD5X0R9</accession>
<keyword evidence="5" id="KW-0812">Transmembrane</keyword>
<evidence type="ECO:0000256" key="10">
    <source>
        <dbReference type="ARBA" id="ARBA00022989"/>
    </source>
</evidence>
<dbReference type="PANTHER" id="PTHR45792:SF8">
    <property type="entry name" value="DIACYLGLYCEROL LIPASE-ALPHA"/>
    <property type="match status" value="1"/>
</dbReference>
<evidence type="ECO:0000313" key="17">
    <source>
        <dbReference type="EMBL" id="KAJ3044441.1"/>
    </source>
</evidence>
<name>A0AAD5X0R9_9FUNG</name>
<evidence type="ECO:0000256" key="4">
    <source>
        <dbReference type="ARBA" id="ARBA00022553"/>
    </source>
</evidence>
<sequence>MRAIDQTDSWRRWLSLLFFGQARQINNGHPGQGSDNPDVLSDIARIFAQFFEDVDTVPSDVLVGLMVVRTQQKRQRVAKRIAARASSSSPVPPAQMHIEKRRPSLGSANSVDLPNYDSHNPTFEPGSSTTVVPQTPPPARDVTYPEISDIINIYQFAESIYGLPLYLFTNFLRGVAHVCCPGYRVPVTSAAVAVRTHIQPGWPCCCCFVGPSRNERTLSASGGGHEDLIHLSLENGLFISPYFVAFDHPSKSIVIAVRGTMSTADVLVDLHCDLAEIEVPGLEDGVKAYTHAGILKTARNIQRELERRGVLRDLVGTVGGRYGDYRIVVCGHSLGGVSTNHPYNARLLHSLLSFTHTGFLQGVATLLAYLLRTSSYPNTIVYAYSPPGCMITAEAMPYFETFCTSVVLGSDVVPRLNRNTVENLKVEITRAVRKCQRHKLEVIGGFLWGECCGGKVWGDDEEEEARLTEEDFLEEGGEDGEAEERIKLWDEDGAVGRAGKHLATFLPGRILYFRKERTVAEDGWDPTRISMDSDGVGGRRSRRGSMAGAGGVGWFGGVGTRFLSGVLTAPVKWWRWRRKKKTGVKDTYRPVWAGALEFQEVVISLTMGADHMPNNLRTVLDRVELAGVTMDPGRPLPGFGY</sequence>
<dbReference type="EC" id="3.1.1.116" evidence="14"/>
<evidence type="ECO:0000256" key="6">
    <source>
        <dbReference type="ARBA" id="ARBA00022723"/>
    </source>
</evidence>
<evidence type="ECO:0000256" key="3">
    <source>
        <dbReference type="ARBA" id="ARBA00022475"/>
    </source>
</evidence>
<proteinExistence type="predicted"/>